<evidence type="ECO:0000256" key="4">
    <source>
        <dbReference type="SAM" id="MobiDB-lite"/>
    </source>
</evidence>
<keyword evidence="2 6" id="KW-0238">DNA-binding</keyword>
<dbReference type="NCBIfam" id="NF033788">
    <property type="entry name" value="HTH_metalloreg"/>
    <property type="match status" value="1"/>
</dbReference>
<keyword evidence="7" id="KW-1185">Reference proteome</keyword>
<dbReference type="AlphaFoldDB" id="A0A2T0VG24"/>
<dbReference type="GO" id="GO:0003700">
    <property type="term" value="F:DNA-binding transcription factor activity"/>
    <property type="evidence" value="ECO:0007669"/>
    <property type="project" value="InterPro"/>
</dbReference>
<evidence type="ECO:0000313" key="7">
    <source>
        <dbReference type="Proteomes" id="UP000237983"/>
    </source>
</evidence>
<dbReference type="PRINTS" id="PR00778">
    <property type="entry name" value="HTHARSR"/>
</dbReference>
<dbReference type="InterPro" id="IPR036390">
    <property type="entry name" value="WH_DNA-bd_sf"/>
</dbReference>
<dbReference type="PANTHER" id="PTHR43132">
    <property type="entry name" value="ARSENICAL RESISTANCE OPERON REPRESSOR ARSR-RELATED"/>
    <property type="match status" value="1"/>
</dbReference>
<dbReference type="InterPro" id="IPR011991">
    <property type="entry name" value="ArsR-like_HTH"/>
</dbReference>
<dbReference type="SMART" id="SM00418">
    <property type="entry name" value="HTH_ARSR"/>
    <property type="match status" value="1"/>
</dbReference>
<dbReference type="InterPro" id="IPR001845">
    <property type="entry name" value="HTH_ArsR_DNA-bd_dom"/>
</dbReference>
<dbReference type="PANTHER" id="PTHR43132:SF2">
    <property type="entry name" value="ARSENICAL RESISTANCE OPERON REPRESSOR ARSR-RELATED"/>
    <property type="match status" value="1"/>
</dbReference>
<organism evidence="6 7">
    <name type="scientific">Glaciihabitans tibetensis</name>
    <dbReference type="NCBI Taxonomy" id="1266600"/>
    <lineage>
        <taxon>Bacteria</taxon>
        <taxon>Bacillati</taxon>
        <taxon>Actinomycetota</taxon>
        <taxon>Actinomycetes</taxon>
        <taxon>Micrococcales</taxon>
        <taxon>Microbacteriaceae</taxon>
        <taxon>Glaciihabitans</taxon>
    </lineage>
</organism>
<dbReference type="RefSeq" id="WP_106211468.1">
    <property type="nucleotide sequence ID" value="NZ_PVTL01000003.1"/>
</dbReference>
<gene>
    <name evidence="6" type="ORF">B0I08_103360</name>
</gene>
<dbReference type="SUPFAM" id="SSF46785">
    <property type="entry name" value="Winged helix' DNA-binding domain"/>
    <property type="match status" value="1"/>
</dbReference>
<evidence type="ECO:0000313" key="6">
    <source>
        <dbReference type="EMBL" id="PRY69153.1"/>
    </source>
</evidence>
<dbReference type="OrthoDB" id="194599at2"/>
<accession>A0A2T0VG24</accession>
<feature type="region of interest" description="Disordered" evidence="4">
    <location>
        <begin position="8"/>
        <end position="29"/>
    </location>
</feature>
<dbReference type="CDD" id="cd00090">
    <property type="entry name" value="HTH_ARSR"/>
    <property type="match status" value="1"/>
</dbReference>
<dbReference type="GO" id="GO:0003677">
    <property type="term" value="F:DNA binding"/>
    <property type="evidence" value="ECO:0007669"/>
    <property type="project" value="UniProtKB-KW"/>
</dbReference>
<keyword evidence="1" id="KW-0805">Transcription regulation</keyword>
<dbReference type="Gene3D" id="1.10.10.10">
    <property type="entry name" value="Winged helix-like DNA-binding domain superfamily/Winged helix DNA-binding domain"/>
    <property type="match status" value="1"/>
</dbReference>
<reference evidence="6 7" key="1">
    <citation type="submission" date="2018-03" db="EMBL/GenBank/DDBJ databases">
        <title>Genomic Encyclopedia of Type Strains, Phase III (KMG-III): the genomes of soil and plant-associated and newly described type strains.</title>
        <authorList>
            <person name="Whitman W."/>
        </authorList>
    </citation>
    <scope>NUCLEOTIDE SEQUENCE [LARGE SCALE GENOMIC DNA]</scope>
    <source>
        <strain evidence="6 7">CGMCC 1.12484</strain>
    </source>
</reference>
<keyword evidence="3" id="KW-0804">Transcription</keyword>
<dbReference type="Proteomes" id="UP000237983">
    <property type="component" value="Unassembled WGS sequence"/>
</dbReference>
<proteinExistence type="predicted"/>
<dbReference type="Pfam" id="PF01022">
    <property type="entry name" value="HTH_5"/>
    <property type="match status" value="1"/>
</dbReference>
<dbReference type="InterPro" id="IPR051011">
    <property type="entry name" value="Metal_resp_trans_reg"/>
</dbReference>
<protein>
    <submittedName>
        <fullName evidence="6">DNA-binding transcriptional ArsR family regulator</fullName>
    </submittedName>
</protein>
<evidence type="ECO:0000256" key="2">
    <source>
        <dbReference type="ARBA" id="ARBA00023125"/>
    </source>
</evidence>
<dbReference type="InterPro" id="IPR036388">
    <property type="entry name" value="WH-like_DNA-bd_sf"/>
</dbReference>
<evidence type="ECO:0000259" key="5">
    <source>
        <dbReference type="PROSITE" id="PS50987"/>
    </source>
</evidence>
<dbReference type="EMBL" id="PVTL01000003">
    <property type="protein sequence ID" value="PRY69153.1"/>
    <property type="molecule type" value="Genomic_DNA"/>
</dbReference>
<feature type="domain" description="HTH arsR-type" evidence="5">
    <location>
        <begin position="43"/>
        <end position="138"/>
    </location>
</feature>
<dbReference type="PROSITE" id="PS50987">
    <property type="entry name" value="HTH_ARSR_2"/>
    <property type="match status" value="1"/>
</dbReference>
<evidence type="ECO:0000256" key="3">
    <source>
        <dbReference type="ARBA" id="ARBA00023163"/>
    </source>
</evidence>
<comment type="caution">
    <text evidence="6">The sequence shown here is derived from an EMBL/GenBank/DDBJ whole genome shotgun (WGS) entry which is preliminary data.</text>
</comment>
<sequence>MDLAQAVEASELYAPTPSPPPVHIPASEKRPEPIEPAALAVAVAHRLDAVKADLFKGLAHPARIRVLEALVDADNVPVATLLVHTGLEASNLSQHLAVLRNHNLVVAERRGSQVFYQLAYPEVADLMVVAKTLLISILETTHRNLTSTVSAVAISSTLAEANPSESGTLRAVAYPTPLPVPPAGTTYDRAAPLAAAPLAAAPLPVPSAEA</sequence>
<name>A0A2T0VG24_9MICO</name>
<evidence type="ECO:0000256" key="1">
    <source>
        <dbReference type="ARBA" id="ARBA00023015"/>
    </source>
</evidence>